<dbReference type="PROSITE" id="PS51118">
    <property type="entry name" value="HTH_HXLR"/>
    <property type="match status" value="1"/>
</dbReference>
<feature type="region of interest" description="Disordered" evidence="4">
    <location>
        <begin position="1"/>
        <end position="29"/>
    </location>
</feature>
<keyword evidence="3" id="KW-0804">Transcription</keyword>
<dbReference type="EMBL" id="RJKE01000001">
    <property type="protein sequence ID" value="ROO88785.1"/>
    <property type="molecule type" value="Genomic_DNA"/>
</dbReference>
<evidence type="ECO:0000256" key="4">
    <source>
        <dbReference type="SAM" id="MobiDB-lite"/>
    </source>
</evidence>
<evidence type="ECO:0000256" key="3">
    <source>
        <dbReference type="ARBA" id="ARBA00023163"/>
    </source>
</evidence>
<evidence type="ECO:0000256" key="1">
    <source>
        <dbReference type="ARBA" id="ARBA00023015"/>
    </source>
</evidence>
<accession>A0A3N1D5F9</accession>
<dbReference type="Pfam" id="PF01638">
    <property type="entry name" value="HxlR"/>
    <property type="match status" value="1"/>
</dbReference>
<dbReference type="InterPro" id="IPR036390">
    <property type="entry name" value="WH_DNA-bd_sf"/>
</dbReference>
<dbReference type="OrthoDB" id="370168at2"/>
<feature type="domain" description="HTH hxlR-type" evidence="5">
    <location>
        <begin position="21"/>
        <end position="127"/>
    </location>
</feature>
<evidence type="ECO:0000259" key="5">
    <source>
        <dbReference type="PROSITE" id="PS51118"/>
    </source>
</evidence>
<reference evidence="6 7" key="1">
    <citation type="submission" date="2018-11" db="EMBL/GenBank/DDBJ databases">
        <title>Sequencing the genomes of 1000 actinobacteria strains.</title>
        <authorList>
            <person name="Klenk H.-P."/>
        </authorList>
    </citation>
    <scope>NUCLEOTIDE SEQUENCE [LARGE SCALE GENOMIC DNA]</scope>
    <source>
        <strain evidence="6 7">DSM 44254</strain>
    </source>
</reference>
<name>A0A3N1D5F9_9ACTN</name>
<protein>
    <submittedName>
        <fullName evidence="6">HxlR family transcriptional regulator</fullName>
    </submittedName>
</protein>
<evidence type="ECO:0000256" key="2">
    <source>
        <dbReference type="ARBA" id="ARBA00023125"/>
    </source>
</evidence>
<dbReference type="Gene3D" id="1.10.10.10">
    <property type="entry name" value="Winged helix-like DNA-binding domain superfamily/Winged helix DNA-binding domain"/>
    <property type="match status" value="1"/>
</dbReference>
<dbReference type="RefSeq" id="WP_123667981.1">
    <property type="nucleotide sequence ID" value="NZ_RJKE01000001.1"/>
</dbReference>
<organism evidence="6 7">
    <name type="scientific">Actinocorallia herbida</name>
    <dbReference type="NCBI Taxonomy" id="58109"/>
    <lineage>
        <taxon>Bacteria</taxon>
        <taxon>Bacillati</taxon>
        <taxon>Actinomycetota</taxon>
        <taxon>Actinomycetes</taxon>
        <taxon>Streptosporangiales</taxon>
        <taxon>Thermomonosporaceae</taxon>
        <taxon>Actinocorallia</taxon>
    </lineage>
</organism>
<dbReference type="SUPFAM" id="SSF46785">
    <property type="entry name" value="Winged helix' DNA-binding domain"/>
    <property type="match status" value="1"/>
</dbReference>
<evidence type="ECO:0000313" key="7">
    <source>
        <dbReference type="Proteomes" id="UP000272400"/>
    </source>
</evidence>
<keyword evidence="1" id="KW-0805">Transcription regulation</keyword>
<keyword evidence="2" id="KW-0238">DNA-binding</keyword>
<proteinExistence type="predicted"/>
<dbReference type="Proteomes" id="UP000272400">
    <property type="component" value="Unassembled WGS sequence"/>
</dbReference>
<keyword evidence="7" id="KW-1185">Reference proteome</keyword>
<comment type="caution">
    <text evidence="6">The sequence shown here is derived from an EMBL/GenBank/DDBJ whole genome shotgun (WGS) entry which is preliminary data.</text>
</comment>
<gene>
    <name evidence="6" type="ORF">EDD29_6467</name>
</gene>
<dbReference type="InterPro" id="IPR002577">
    <property type="entry name" value="HTH_HxlR"/>
</dbReference>
<dbReference type="InterPro" id="IPR036388">
    <property type="entry name" value="WH-like_DNA-bd_sf"/>
</dbReference>
<dbReference type="PANTHER" id="PTHR33204:SF39">
    <property type="entry name" value="TRANSCRIPTIONAL REGULATORY PROTEIN"/>
    <property type="match status" value="1"/>
</dbReference>
<sequence>MFASQDPDPRLAAARTAPHPCASWPDNGQGIRDTIDRVGDKWSILVIGILGSGPLRFGALYEQVPGISQRMLTLTLRHLERDGLVTRTSYPEMPPRVEYALTPLGEGMRETAYAFVQWATDHNPEIEAARLAYDTRTTR</sequence>
<dbReference type="AlphaFoldDB" id="A0A3N1D5F9"/>
<evidence type="ECO:0000313" key="6">
    <source>
        <dbReference type="EMBL" id="ROO88785.1"/>
    </source>
</evidence>
<dbReference type="PANTHER" id="PTHR33204">
    <property type="entry name" value="TRANSCRIPTIONAL REGULATOR, MARR FAMILY"/>
    <property type="match status" value="1"/>
</dbReference>
<dbReference type="GO" id="GO:0003677">
    <property type="term" value="F:DNA binding"/>
    <property type="evidence" value="ECO:0007669"/>
    <property type="project" value="UniProtKB-KW"/>
</dbReference>